<comment type="subcellular location">
    <subcellularLocation>
        <location evidence="1">Nucleus</location>
    </subcellularLocation>
</comment>
<feature type="compositionally biased region" description="Basic and acidic residues" evidence="4">
    <location>
        <begin position="1246"/>
        <end position="1274"/>
    </location>
</feature>
<dbReference type="GO" id="GO:0033314">
    <property type="term" value="P:mitotic DNA replication checkpoint signaling"/>
    <property type="evidence" value="ECO:0007669"/>
    <property type="project" value="TreeGrafter"/>
</dbReference>
<feature type="compositionally biased region" description="Basic and acidic residues" evidence="4">
    <location>
        <begin position="105"/>
        <end position="128"/>
    </location>
</feature>
<feature type="domain" description="DNA replication checkpoint mediator MRC1" evidence="5">
    <location>
        <begin position="901"/>
        <end position="1039"/>
    </location>
</feature>
<dbReference type="InterPro" id="IPR024146">
    <property type="entry name" value="Claspin"/>
</dbReference>
<feature type="compositionally biased region" description="Acidic residues" evidence="4">
    <location>
        <begin position="594"/>
        <end position="607"/>
    </location>
</feature>
<evidence type="ECO:0000256" key="3">
    <source>
        <dbReference type="ARBA" id="ARBA00023242"/>
    </source>
</evidence>
<dbReference type="GO" id="GO:0007095">
    <property type="term" value="P:mitotic G2 DNA damage checkpoint signaling"/>
    <property type="evidence" value="ECO:0007669"/>
    <property type="project" value="TreeGrafter"/>
</dbReference>
<feature type="compositionally biased region" description="Basic and acidic residues" evidence="4">
    <location>
        <begin position="544"/>
        <end position="561"/>
    </location>
</feature>
<dbReference type="PANTHER" id="PTHR14396">
    <property type="entry name" value="CLASPIN"/>
    <property type="match status" value="1"/>
</dbReference>
<feature type="compositionally biased region" description="Acidic residues" evidence="4">
    <location>
        <begin position="237"/>
        <end position="253"/>
    </location>
</feature>
<evidence type="ECO:0000259" key="5">
    <source>
        <dbReference type="Pfam" id="PF09444"/>
    </source>
</evidence>
<feature type="compositionally biased region" description="Basic and acidic residues" evidence="4">
    <location>
        <begin position="1099"/>
        <end position="1124"/>
    </location>
</feature>
<proteinExistence type="predicted"/>
<feature type="compositionally biased region" description="Acidic residues" evidence="4">
    <location>
        <begin position="622"/>
        <end position="631"/>
    </location>
</feature>
<feature type="compositionally biased region" description="Low complexity" evidence="4">
    <location>
        <begin position="352"/>
        <end position="363"/>
    </location>
</feature>
<feature type="compositionally biased region" description="Basic and acidic residues" evidence="4">
    <location>
        <begin position="871"/>
        <end position="909"/>
    </location>
</feature>
<evidence type="ECO:0000256" key="2">
    <source>
        <dbReference type="ARBA" id="ARBA00022553"/>
    </source>
</evidence>
<keyword evidence="3" id="KW-0539">Nucleus</keyword>
<dbReference type="InterPro" id="IPR018564">
    <property type="entry name" value="Repl_chkpnt_MRC1_dom"/>
</dbReference>
<feature type="compositionally biased region" description="Low complexity" evidence="4">
    <location>
        <begin position="1211"/>
        <end position="1228"/>
    </location>
</feature>
<feature type="compositionally biased region" description="Polar residues" evidence="4">
    <location>
        <begin position="41"/>
        <end position="63"/>
    </location>
</feature>
<keyword evidence="7" id="KW-1185">Reference proteome</keyword>
<comment type="caution">
    <text evidence="6">The sequence shown here is derived from an EMBL/GenBank/DDBJ whole genome shotgun (WGS) entry which is preliminary data.</text>
</comment>
<feature type="compositionally biased region" description="Basic and acidic residues" evidence="4">
    <location>
        <begin position="273"/>
        <end position="284"/>
    </location>
</feature>
<evidence type="ECO:0000256" key="4">
    <source>
        <dbReference type="SAM" id="MobiDB-lite"/>
    </source>
</evidence>
<protein>
    <submittedName>
        <fullName evidence="6">Mediator of replication checkpoint 1</fullName>
    </submittedName>
</protein>
<dbReference type="Pfam" id="PF09444">
    <property type="entry name" value="MRC1"/>
    <property type="match status" value="1"/>
</dbReference>
<dbReference type="OrthoDB" id="2130597at2759"/>
<feature type="compositionally biased region" description="Basic and acidic residues" evidence="4">
    <location>
        <begin position="198"/>
        <end position="229"/>
    </location>
</feature>
<sequence>MATPPRASSHSFEGGTPEPLSPQSRFKAQLAALESSDDETSSSNQCIGNNLKNYLDLPTQTIPDQEASDESDNDIMRPRGKLAARMQRTWQQKESGNSSSLQKETTGDRTEKTHEPVEKATEEVEKADNISMPDVESQEDDALVARRRLVRKAPSSPASKRTPRGSSPALFVSSPLRPSPTRSIHNGSDSEVDMPTPKPDRFKAMLERRRQKRRDEDAAKEAIEAEKRAKQQKAAQEMEEMVSDDDNSSITDDEGGRRLTRAERPSARKASKKAIEEMKRETQRMSRNMQLAHEAKTRKKITKNSLFERFNFRPAGEPEPDVASSSRVPTPHSDVEMQCVDTPPSSPPVSKETATAVTAPETAAGDDKFDLPTIDSLAETTRLKPDKGKAKAVEIRTEQEQPVQNPRRQFRVKLPPVKANVTMADSDDELEITTTTKDKIRAVFDMAPAKKAQEHSSVQALRALAQLKSPSKETRRKNENHGMTAGELQAHLYQKARQQAKVERDRRVDLLKAQGVVIQTAEERERQMQDAEDIVARARVEAQMIRQKEKAAAKKEAKENGEVDPLAWDDSEDDEYHASGNEADGEGSVVELSGSEDEEELSDEEQTDGNNMVEFEARDGESEASADENDDATLIASQDVQDDIEEFPATRHRRLRKPIVLSDEEEEEDTVEMTPRPKTTVHMSPTVPNTQSPTAPRSVLRSAKKNFIPGLPVQGPAGLGLTQIFAGTMDDSQMNSADGPTQSLMPDFDHFPDSNFSATLDEPMEDMIVDSQKNTQDIALDLSQSQMRGLDSLLREQSTQISEMIDFTQDGGLQDQTPLKNRFVEAPVSTTETMLVDHDDLTQASPLVRRGRLRRRIDTSQRIQETPEPASAEKTDNVFEALREGAKNEHKKRLQPEFDHKNSKAKEMVQEQAEESEDEYAGLGGADGEDSDNESAASLKDIIDDTASNDIDGAKLAALYAAREQAEDEKQVEKLFKDITTGMLRRKRGAGYDLDDSDDDGEARRRMKRRQFAKMQKALFSDERVKKIAENPGNQAFLRTIEDRGSDDEMDFLDAPEEIVESSQSQSQDESSEAQTVPDSQPQKVLGPTGNRVPSYLPRTKDGKKPSNIGEVRETLSDLLEEPHGSVIPATEVGSDSEGEENTTTETRSDKENDVSNPRRGRVAVVDRISLKRNGSSNVSTDRLAFATASNSSFKVPALLRRATTNSFVSGTVSTTSSGSPAPASGFGEEAKIKKGASKKSGVHAFARDSERRAKLEQNERKREERKIKGAERRVGVVGDLLGKGSFE</sequence>
<dbReference type="EMBL" id="JAADJF010000204">
    <property type="protein sequence ID" value="KAF4434537.1"/>
    <property type="molecule type" value="Genomic_DNA"/>
</dbReference>
<organism evidence="6 7">
    <name type="scientific">Fusarium acutatum</name>
    <dbReference type="NCBI Taxonomy" id="78861"/>
    <lineage>
        <taxon>Eukaryota</taxon>
        <taxon>Fungi</taxon>
        <taxon>Dikarya</taxon>
        <taxon>Ascomycota</taxon>
        <taxon>Pezizomycotina</taxon>
        <taxon>Sordariomycetes</taxon>
        <taxon>Hypocreomycetidae</taxon>
        <taxon>Hypocreales</taxon>
        <taxon>Nectriaceae</taxon>
        <taxon>Fusarium</taxon>
        <taxon>Fusarium fujikuroi species complex</taxon>
    </lineage>
</organism>
<feature type="compositionally biased region" description="Basic and acidic residues" evidence="4">
    <location>
        <begin position="470"/>
        <end position="480"/>
    </location>
</feature>
<feature type="region of interest" description="Disordered" evidence="4">
    <location>
        <begin position="467"/>
        <end position="486"/>
    </location>
</feature>
<evidence type="ECO:0000313" key="6">
    <source>
        <dbReference type="EMBL" id="KAF4434537.1"/>
    </source>
</evidence>
<feature type="region of interest" description="Disordered" evidence="4">
    <location>
        <begin position="1031"/>
        <end position="1161"/>
    </location>
</feature>
<feature type="region of interest" description="Disordered" evidence="4">
    <location>
        <begin position="1"/>
        <end position="410"/>
    </location>
</feature>
<feature type="region of interest" description="Disordered" evidence="4">
    <location>
        <begin position="855"/>
        <end position="940"/>
    </location>
</feature>
<feature type="compositionally biased region" description="Acidic residues" evidence="4">
    <location>
        <begin position="1045"/>
        <end position="1060"/>
    </location>
</feature>
<name>A0A8H4NPZ3_9HYPO</name>
<dbReference type="GO" id="GO:0005634">
    <property type="term" value="C:nucleus"/>
    <property type="evidence" value="ECO:0007669"/>
    <property type="project" value="UniProtKB-SubCell"/>
</dbReference>
<feature type="compositionally biased region" description="Polar residues" evidence="4">
    <location>
        <begin position="681"/>
        <end position="695"/>
    </location>
</feature>
<dbReference type="GO" id="GO:0010997">
    <property type="term" value="F:anaphase-promoting complex binding"/>
    <property type="evidence" value="ECO:0007669"/>
    <property type="project" value="TreeGrafter"/>
</dbReference>
<feature type="compositionally biased region" description="Polar residues" evidence="4">
    <location>
        <begin position="1"/>
        <end position="11"/>
    </location>
</feature>
<feature type="compositionally biased region" description="Polar residues" evidence="4">
    <location>
        <begin position="88"/>
        <end position="104"/>
    </location>
</feature>
<keyword evidence="2" id="KW-0597">Phosphoprotein</keyword>
<feature type="compositionally biased region" description="Polar residues" evidence="4">
    <location>
        <begin position="180"/>
        <end position="189"/>
    </location>
</feature>
<dbReference type="PANTHER" id="PTHR14396:SF10">
    <property type="entry name" value="CLASPIN"/>
    <property type="match status" value="1"/>
</dbReference>
<accession>A0A8H4NPZ3</accession>
<feature type="compositionally biased region" description="Basic and acidic residues" evidence="4">
    <location>
        <begin position="381"/>
        <end position="399"/>
    </location>
</feature>
<feature type="region of interest" description="Disordered" evidence="4">
    <location>
        <begin position="1211"/>
        <end position="1274"/>
    </location>
</feature>
<evidence type="ECO:0000256" key="1">
    <source>
        <dbReference type="ARBA" id="ARBA00004123"/>
    </source>
</evidence>
<feature type="region of interest" description="Disordered" evidence="4">
    <location>
        <begin position="544"/>
        <end position="697"/>
    </location>
</feature>
<dbReference type="Proteomes" id="UP000536711">
    <property type="component" value="Unassembled WGS sequence"/>
</dbReference>
<evidence type="ECO:0000313" key="7">
    <source>
        <dbReference type="Proteomes" id="UP000536711"/>
    </source>
</evidence>
<feature type="compositionally biased region" description="Acidic residues" evidence="4">
    <location>
        <begin position="662"/>
        <end position="671"/>
    </location>
</feature>
<feature type="compositionally biased region" description="Polar residues" evidence="4">
    <location>
        <begin position="1074"/>
        <end position="1083"/>
    </location>
</feature>
<gene>
    <name evidence="6" type="ORF">FACUT_7895</name>
</gene>
<reference evidence="6 7" key="1">
    <citation type="submission" date="2020-01" db="EMBL/GenBank/DDBJ databases">
        <title>Identification and distribution of gene clusters putatively required for synthesis of sphingolipid metabolism inhibitors in phylogenetically diverse species of the filamentous fungus Fusarium.</title>
        <authorList>
            <person name="Kim H.-S."/>
            <person name="Busman M."/>
            <person name="Brown D.W."/>
            <person name="Divon H."/>
            <person name="Uhlig S."/>
            <person name="Proctor R.H."/>
        </authorList>
    </citation>
    <scope>NUCLEOTIDE SEQUENCE [LARGE SCALE GENOMIC DNA]</scope>
    <source>
        <strain evidence="6 7">NRRL 13308</strain>
    </source>
</reference>
<feature type="compositionally biased region" description="Basic and acidic residues" evidence="4">
    <location>
        <begin position="254"/>
        <end position="266"/>
    </location>
</feature>